<feature type="domain" description="AAA+ ATPase" evidence="2">
    <location>
        <begin position="113"/>
        <end position="249"/>
    </location>
</feature>
<dbReference type="SUPFAM" id="SSF52540">
    <property type="entry name" value="P-loop containing nucleoside triphosphate hydrolases"/>
    <property type="match status" value="1"/>
</dbReference>
<dbReference type="GO" id="GO:0006260">
    <property type="term" value="P:DNA replication"/>
    <property type="evidence" value="ECO:0007669"/>
    <property type="project" value="TreeGrafter"/>
</dbReference>
<evidence type="ECO:0000313" key="4">
    <source>
        <dbReference type="Proteomes" id="UP000004221"/>
    </source>
</evidence>
<keyword evidence="3" id="KW-0067">ATP-binding</keyword>
<organism evidence="3 4">
    <name type="scientific">Nitrolancea hollandica Lb</name>
    <dbReference type="NCBI Taxonomy" id="1129897"/>
    <lineage>
        <taxon>Bacteria</taxon>
        <taxon>Pseudomonadati</taxon>
        <taxon>Thermomicrobiota</taxon>
        <taxon>Thermomicrobia</taxon>
        <taxon>Sphaerobacterales</taxon>
        <taxon>Sphaerobacterineae</taxon>
        <taxon>Sphaerobacteraceae</taxon>
        <taxon>Nitrolancea</taxon>
    </lineage>
</organism>
<gene>
    <name evidence="3" type="ORF">NITHO_840003</name>
</gene>
<dbReference type="PANTHER" id="PTHR30050:SF4">
    <property type="entry name" value="ATP-BINDING PROTEIN RV3427C IN INSERTION SEQUENCE-RELATED"/>
    <property type="match status" value="1"/>
</dbReference>
<dbReference type="EMBL" id="CAGS01000720">
    <property type="protein sequence ID" value="CCF86181.1"/>
    <property type="molecule type" value="Genomic_DNA"/>
</dbReference>
<protein>
    <submittedName>
        <fullName evidence="3">IstB domain protein ATP-binding protein</fullName>
    </submittedName>
</protein>
<dbReference type="Gene3D" id="3.40.50.300">
    <property type="entry name" value="P-loop containing nucleotide triphosphate hydrolases"/>
    <property type="match status" value="1"/>
</dbReference>
<proteinExistence type="predicted"/>
<name>I4ENB8_9BACT</name>
<dbReference type="SMART" id="SM00382">
    <property type="entry name" value="AAA"/>
    <property type="match status" value="1"/>
</dbReference>
<keyword evidence="3" id="KW-0547">Nucleotide-binding</keyword>
<dbReference type="InterPro" id="IPR027417">
    <property type="entry name" value="P-loop_NTPase"/>
</dbReference>
<dbReference type="Pfam" id="PF01695">
    <property type="entry name" value="IstB_IS21"/>
    <property type="match status" value="1"/>
</dbReference>
<feature type="compositionally biased region" description="Polar residues" evidence="1">
    <location>
        <begin position="11"/>
        <end position="29"/>
    </location>
</feature>
<dbReference type="RefSeq" id="WP_008481857.1">
    <property type="nucleotide sequence ID" value="NZ_CAGS01000720.1"/>
</dbReference>
<reference evidence="3 4" key="1">
    <citation type="journal article" date="2012" name="ISME J.">
        <title>Nitrification expanded: discovery, physiology and genomics of a nitrite-oxidizing bacterium from the phylum Chloroflexi.</title>
        <authorList>
            <person name="Sorokin D.Y."/>
            <person name="Lucker S."/>
            <person name="Vejmelkova D."/>
            <person name="Kostrikina N.A."/>
            <person name="Kleerebezem R."/>
            <person name="Rijpstra W.I."/>
            <person name="Damste J.S."/>
            <person name="Le Paslier D."/>
            <person name="Muyzer G."/>
            <person name="Wagner M."/>
            <person name="van Loosdrecht M.C."/>
            <person name="Daims H."/>
        </authorList>
    </citation>
    <scope>NUCLEOTIDE SEQUENCE [LARGE SCALE GENOMIC DNA]</scope>
    <source>
        <strain evidence="4">none</strain>
    </source>
</reference>
<accession>I4ENB8</accession>
<sequence>MKQIGDVNALQGLSTPRNTSGANTPPSSGDENECPACRGAGFVRMDAPVGHRNFGRLIPCECKIQEREERRRRDYLEMSSLAPFEDWTFETFDPDIQGVRNAFEICVEYAQNPTGWLYLVGGYGCGKTHLAAAVANYAMAHQRMYPLFCVVPDLLDHLRAAFAPDQASTYDDRFQKIRGADLLILDDLGTENTTPWAREKLFQVINFRYNEQRPTVITSNRNMDELDGRIASRLADARICQGIMITAGDYRVRSGRFPRR</sequence>
<dbReference type="InterPro" id="IPR002611">
    <property type="entry name" value="IstB_ATP-bd"/>
</dbReference>
<evidence type="ECO:0000256" key="1">
    <source>
        <dbReference type="SAM" id="MobiDB-lite"/>
    </source>
</evidence>
<dbReference type="PANTHER" id="PTHR30050">
    <property type="entry name" value="CHROMOSOMAL REPLICATION INITIATOR PROTEIN DNAA"/>
    <property type="match status" value="1"/>
</dbReference>
<keyword evidence="4" id="KW-1185">Reference proteome</keyword>
<dbReference type="GO" id="GO:0005524">
    <property type="term" value="F:ATP binding"/>
    <property type="evidence" value="ECO:0007669"/>
    <property type="project" value="UniProtKB-KW"/>
</dbReference>
<evidence type="ECO:0000259" key="2">
    <source>
        <dbReference type="SMART" id="SM00382"/>
    </source>
</evidence>
<dbReference type="InterPro" id="IPR003593">
    <property type="entry name" value="AAA+_ATPase"/>
</dbReference>
<dbReference type="AlphaFoldDB" id="I4ENB8"/>
<feature type="region of interest" description="Disordered" evidence="1">
    <location>
        <begin position="1"/>
        <end position="33"/>
    </location>
</feature>
<evidence type="ECO:0000313" key="3">
    <source>
        <dbReference type="EMBL" id="CCF86181.1"/>
    </source>
</evidence>
<comment type="caution">
    <text evidence="3">The sequence shown here is derived from an EMBL/GenBank/DDBJ whole genome shotgun (WGS) entry which is preliminary data.</text>
</comment>
<dbReference type="Proteomes" id="UP000004221">
    <property type="component" value="Unassembled WGS sequence"/>
</dbReference>